<feature type="compositionally biased region" description="Basic and acidic residues" evidence="1">
    <location>
        <begin position="275"/>
        <end position="302"/>
    </location>
</feature>
<accession>A0A7R8WVQ7</accession>
<feature type="compositionally biased region" description="Basic and acidic residues" evidence="1">
    <location>
        <begin position="259"/>
        <end position="268"/>
    </location>
</feature>
<feature type="compositionally biased region" description="Basic and acidic residues" evidence="1">
    <location>
        <begin position="161"/>
        <end position="181"/>
    </location>
</feature>
<sequence length="321" mass="34570">MSFSSRLRALSSGPGNGNGGGPVWGGGATEDRPSPPRNNSEKSPPHPSAVTKFKLAEFRYGREEFLALCDPDADPPEELDRSLIFVEQGLKPIAFDSMSDDEARMWQRGVNSDAVLRLARGGGSGPPHPREGNSAPPSLSVRGGRGGGRGVGRGGIRMGRGGREEEVVDRVEPGSPTRDRPPLAWRPSGGAPEGNWRDKRSNPAPPPGRSSWRERGSGISRPSYRRIEGDEPPLPDWVNTGPGSNGSFDESGQYQQEPGGREGSDRGKVPLGGPADREVRPPVLRHESKGETEERRKEEERRRRQQAAPEPTEDAGGSGDE</sequence>
<feature type="compositionally biased region" description="Gly residues" evidence="1">
    <location>
        <begin position="143"/>
        <end position="159"/>
    </location>
</feature>
<protein>
    <submittedName>
        <fullName evidence="2">Uncharacterized protein</fullName>
    </submittedName>
</protein>
<feature type="non-terminal residue" evidence="2">
    <location>
        <position position="1"/>
    </location>
</feature>
<feature type="compositionally biased region" description="Gly residues" evidence="1">
    <location>
        <begin position="14"/>
        <end position="28"/>
    </location>
</feature>
<organism evidence="2">
    <name type="scientific">Cyprideis torosa</name>
    <dbReference type="NCBI Taxonomy" id="163714"/>
    <lineage>
        <taxon>Eukaryota</taxon>
        <taxon>Metazoa</taxon>
        <taxon>Ecdysozoa</taxon>
        <taxon>Arthropoda</taxon>
        <taxon>Crustacea</taxon>
        <taxon>Oligostraca</taxon>
        <taxon>Ostracoda</taxon>
        <taxon>Podocopa</taxon>
        <taxon>Podocopida</taxon>
        <taxon>Cytherocopina</taxon>
        <taxon>Cytheroidea</taxon>
        <taxon>Cytherideidae</taxon>
        <taxon>Cyprideis</taxon>
    </lineage>
</organism>
<evidence type="ECO:0000313" key="2">
    <source>
        <dbReference type="EMBL" id="CAD7236082.1"/>
    </source>
</evidence>
<dbReference type="AlphaFoldDB" id="A0A7R8WVQ7"/>
<feature type="compositionally biased region" description="Basic and acidic residues" evidence="1">
    <location>
        <begin position="29"/>
        <end position="44"/>
    </location>
</feature>
<feature type="region of interest" description="Disordered" evidence="1">
    <location>
        <begin position="1"/>
        <end position="49"/>
    </location>
</feature>
<dbReference type="OrthoDB" id="48509at2759"/>
<name>A0A7R8WVQ7_9CRUS</name>
<evidence type="ECO:0000256" key="1">
    <source>
        <dbReference type="SAM" id="MobiDB-lite"/>
    </source>
</evidence>
<gene>
    <name evidence="2" type="ORF">CTOB1V02_LOCUS13897</name>
</gene>
<reference evidence="2" key="1">
    <citation type="submission" date="2020-11" db="EMBL/GenBank/DDBJ databases">
        <authorList>
            <person name="Tran Van P."/>
        </authorList>
    </citation>
    <scope>NUCLEOTIDE SEQUENCE</scope>
</reference>
<feature type="compositionally biased region" description="Polar residues" evidence="1">
    <location>
        <begin position="241"/>
        <end position="256"/>
    </location>
</feature>
<dbReference type="EMBL" id="OB676440">
    <property type="protein sequence ID" value="CAD7236082.1"/>
    <property type="molecule type" value="Genomic_DNA"/>
</dbReference>
<proteinExistence type="predicted"/>
<feature type="region of interest" description="Disordered" evidence="1">
    <location>
        <begin position="117"/>
        <end position="321"/>
    </location>
</feature>